<evidence type="ECO:0000259" key="6">
    <source>
        <dbReference type="PROSITE" id="PS50893"/>
    </source>
</evidence>
<comment type="caution">
    <text evidence="7">The sequence shown here is derived from an EMBL/GenBank/DDBJ whole genome shotgun (WGS) entry which is preliminary data.</text>
</comment>
<dbReference type="InterPro" id="IPR003439">
    <property type="entry name" value="ABC_transporter-like_ATP-bd"/>
</dbReference>
<dbReference type="GO" id="GO:0005886">
    <property type="term" value="C:plasma membrane"/>
    <property type="evidence" value="ECO:0007669"/>
    <property type="project" value="UniProtKB-SubCell"/>
</dbReference>
<dbReference type="SUPFAM" id="SSF52540">
    <property type="entry name" value="P-loop containing nucleoside triphosphate hydrolases"/>
    <property type="match status" value="1"/>
</dbReference>
<evidence type="ECO:0000313" key="8">
    <source>
        <dbReference type="Proteomes" id="UP001151234"/>
    </source>
</evidence>
<proteinExistence type="inferred from homology"/>
<dbReference type="NCBIfam" id="TIGR01727">
    <property type="entry name" value="oligo_HPY"/>
    <property type="match status" value="1"/>
</dbReference>
<dbReference type="PANTHER" id="PTHR43776">
    <property type="entry name" value="TRANSPORT ATP-BINDING PROTEIN"/>
    <property type="match status" value="1"/>
</dbReference>
<dbReference type="SMART" id="SM00382">
    <property type="entry name" value="AAA"/>
    <property type="match status" value="1"/>
</dbReference>
<organism evidence="7 8">
    <name type="scientific">Hoeflea prorocentri</name>
    <dbReference type="NCBI Taxonomy" id="1922333"/>
    <lineage>
        <taxon>Bacteria</taxon>
        <taxon>Pseudomonadati</taxon>
        <taxon>Pseudomonadota</taxon>
        <taxon>Alphaproteobacteria</taxon>
        <taxon>Hyphomicrobiales</taxon>
        <taxon>Rhizobiaceae</taxon>
        <taxon>Hoeflea</taxon>
    </lineage>
</organism>
<dbReference type="RefSeq" id="WP_267991061.1">
    <property type="nucleotide sequence ID" value="NZ_JAPJZI010000001.1"/>
</dbReference>
<dbReference type="Proteomes" id="UP001151234">
    <property type="component" value="Unassembled WGS sequence"/>
</dbReference>
<keyword evidence="5 7" id="KW-0067">ATP-binding</keyword>
<dbReference type="PROSITE" id="PS00211">
    <property type="entry name" value="ABC_TRANSPORTER_1"/>
    <property type="match status" value="1"/>
</dbReference>
<keyword evidence="4" id="KW-0547">Nucleotide-binding</keyword>
<dbReference type="GO" id="GO:0016887">
    <property type="term" value="F:ATP hydrolysis activity"/>
    <property type="evidence" value="ECO:0007669"/>
    <property type="project" value="InterPro"/>
</dbReference>
<accession>A0A9X3UJA6</accession>
<protein>
    <submittedName>
        <fullName evidence="7">ABC transporter ATP-binding protein</fullName>
    </submittedName>
</protein>
<reference evidence="7" key="1">
    <citation type="submission" date="2022-11" db="EMBL/GenBank/DDBJ databases">
        <title>Draft genome sequence of Hoeflea poritis E7-10 and Hoeflea prorocentri PM5-8, separated from scleractinian coral Porites lutea and marine dinoflagellate.</title>
        <authorList>
            <person name="Zhang G."/>
            <person name="Wei Q."/>
            <person name="Cai L."/>
        </authorList>
    </citation>
    <scope>NUCLEOTIDE SEQUENCE</scope>
    <source>
        <strain evidence="7">PM5-8</strain>
    </source>
</reference>
<name>A0A9X3UJA6_9HYPH</name>
<evidence type="ECO:0000256" key="2">
    <source>
        <dbReference type="ARBA" id="ARBA00005417"/>
    </source>
</evidence>
<dbReference type="PROSITE" id="PS50893">
    <property type="entry name" value="ABC_TRANSPORTER_2"/>
    <property type="match status" value="1"/>
</dbReference>
<dbReference type="CDD" id="cd03257">
    <property type="entry name" value="ABC_NikE_OppD_transporters"/>
    <property type="match status" value="1"/>
</dbReference>
<dbReference type="InterPro" id="IPR027417">
    <property type="entry name" value="P-loop_NTPase"/>
</dbReference>
<evidence type="ECO:0000313" key="7">
    <source>
        <dbReference type="EMBL" id="MDA5399635.1"/>
    </source>
</evidence>
<dbReference type="Pfam" id="PF08352">
    <property type="entry name" value="oligo_HPY"/>
    <property type="match status" value="1"/>
</dbReference>
<dbReference type="PANTHER" id="PTHR43776:SF7">
    <property type="entry name" value="D,D-DIPEPTIDE TRANSPORT ATP-BINDING PROTEIN DDPF-RELATED"/>
    <property type="match status" value="1"/>
</dbReference>
<evidence type="ECO:0000256" key="5">
    <source>
        <dbReference type="ARBA" id="ARBA00022840"/>
    </source>
</evidence>
<dbReference type="GO" id="GO:0015833">
    <property type="term" value="P:peptide transport"/>
    <property type="evidence" value="ECO:0007669"/>
    <property type="project" value="InterPro"/>
</dbReference>
<evidence type="ECO:0000256" key="1">
    <source>
        <dbReference type="ARBA" id="ARBA00004417"/>
    </source>
</evidence>
<keyword evidence="8" id="KW-1185">Reference proteome</keyword>
<evidence type="ECO:0000256" key="3">
    <source>
        <dbReference type="ARBA" id="ARBA00022448"/>
    </source>
</evidence>
<dbReference type="InterPro" id="IPR003593">
    <property type="entry name" value="AAA+_ATPase"/>
</dbReference>
<dbReference type="Pfam" id="PF00005">
    <property type="entry name" value="ABC_tran"/>
    <property type="match status" value="1"/>
</dbReference>
<dbReference type="InterPro" id="IPR013563">
    <property type="entry name" value="Oligopep_ABC_C"/>
</dbReference>
<dbReference type="FunFam" id="3.40.50.300:FF:000016">
    <property type="entry name" value="Oligopeptide ABC transporter ATP-binding component"/>
    <property type="match status" value="1"/>
</dbReference>
<dbReference type="InterPro" id="IPR050319">
    <property type="entry name" value="ABC_transp_ATP-bind"/>
</dbReference>
<evidence type="ECO:0000256" key="4">
    <source>
        <dbReference type="ARBA" id="ARBA00022741"/>
    </source>
</evidence>
<dbReference type="GO" id="GO:0055085">
    <property type="term" value="P:transmembrane transport"/>
    <property type="evidence" value="ECO:0007669"/>
    <property type="project" value="UniProtKB-ARBA"/>
</dbReference>
<feature type="domain" description="ABC transporter" evidence="6">
    <location>
        <begin position="5"/>
        <end position="256"/>
    </location>
</feature>
<dbReference type="EMBL" id="JAPJZI010000001">
    <property type="protein sequence ID" value="MDA5399635.1"/>
    <property type="molecule type" value="Genomic_DNA"/>
</dbReference>
<comment type="subcellular location">
    <subcellularLocation>
        <location evidence="1">Cell inner membrane</location>
        <topology evidence="1">Peripheral membrane protein</topology>
    </subcellularLocation>
</comment>
<sequence length="324" mass="35176">MTAALEIKNLRKVYTERSGLFGLGEQKHVVAVDDVSLTLHPGETLCLVGESGCGKTTVGRLALRLTEPTDGSVSLAGMTLKGGGPDELSQWRRRIQMVFQDPFACLNPRMSSAQIVAEPIDCLKLAEGQARERRISELFDQVGLPQAFKERRPRELSGGQRQRLGIARALAANPRVIVADEAVAALDVSIRSQVLNLLKEVQKETGVAYLFISHDLSVVRYLADHVAVMYLGAVVETGTADQIFNAPSHPYTRALIASVPATHPSRRGKSAALSGEVPSPYNIPSGCRFRTRCPLATDLCAEQRPEMRSRGPDMSVACHHSLAT</sequence>
<dbReference type="InterPro" id="IPR017871">
    <property type="entry name" value="ABC_transporter-like_CS"/>
</dbReference>
<gene>
    <name evidence="7" type="ORF">OQ273_13710</name>
</gene>
<dbReference type="AlphaFoldDB" id="A0A9X3UJA6"/>
<keyword evidence="3" id="KW-0813">Transport</keyword>
<dbReference type="GO" id="GO:0005524">
    <property type="term" value="F:ATP binding"/>
    <property type="evidence" value="ECO:0007669"/>
    <property type="project" value="UniProtKB-KW"/>
</dbReference>
<dbReference type="Gene3D" id="3.40.50.300">
    <property type="entry name" value="P-loop containing nucleotide triphosphate hydrolases"/>
    <property type="match status" value="1"/>
</dbReference>
<comment type="similarity">
    <text evidence="2">Belongs to the ABC transporter superfamily.</text>
</comment>